<evidence type="ECO:0000313" key="3">
    <source>
        <dbReference type="Proteomes" id="UP000689195"/>
    </source>
</evidence>
<organism evidence="2 3">
    <name type="scientific">Paramecium pentaurelia</name>
    <dbReference type="NCBI Taxonomy" id="43138"/>
    <lineage>
        <taxon>Eukaryota</taxon>
        <taxon>Sar</taxon>
        <taxon>Alveolata</taxon>
        <taxon>Ciliophora</taxon>
        <taxon>Intramacronucleata</taxon>
        <taxon>Oligohymenophorea</taxon>
        <taxon>Peniculida</taxon>
        <taxon>Parameciidae</taxon>
        <taxon>Paramecium</taxon>
    </lineage>
</organism>
<dbReference type="OrthoDB" id="10672600at2759"/>
<protein>
    <recommendedName>
        <fullName evidence="4">Transmembrane protein</fullName>
    </recommendedName>
</protein>
<feature type="transmembrane region" description="Helical" evidence="1">
    <location>
        <begin position="330"/>
        <end position="351"/>
    </location>
</feature>
<keyword evidence="1" id="KW-1133">Transmembrane helix</keyword>
<accession>A0A8S1WTR2</accession>
<keyword evidence="1" id="KW-0472">Membrane</keyword>
<evidence type="ECO:0008006" key="4">
    <source>
        <dbReference type="Google" id="ProtNLM"/>
    </source>
</evidence>
<feature type="transmembrane region" description="Helical" evidence="1">
    <location>
        <begin position="218"/>
        <end position="241"/>
    </location>
</feature>
<evidence type="ECO:0000256" key="1">
    <source>
        <dbReference type="SAM" id="Phobius"/>
    </source>
</evidence>
<keyword evidence="3" id="KW-1185">Reference proteome</keyword>
<sequence>MQKFKFFIKPLLNCKQLLLQFQRKPKIQLQQTKILQFLMEMRLCGKQKEEQNQFLINALILNQLQRITLQIIFNLNKLIFKQILQDSLRISKVCFKTNLMTQLCKYFQRNTTKYNQKILVRIDQYHMKIFNLFMAQNLDLINFVQILHNFYLNMKFNVELEQFLGNLISAISIEYKITILQNQLANVISLVIFSSQPQKIQFCKMQTTQQINDLILKLIPHLIINCSLSFIFIAIYIVYTYKDYKEDCERSDTEQRNLSPQNILQNRNFIYQGNSKVFKERFKQIHQTISLFNYKDKSIEHSYRILEVLSQLNLFLTLTILEFQMLNNQILFIFLFIIINPLIIFIMRFFTRQLSYIQIQKDCCFHKPASSYYILDDTLYNYVQQKCNQNNIKLKQSLEAIQQYPKYFQNLQLFWKNNHLQINSHKFEKHGSQSTISFQAFFCNAQQFRRNI</sequence>
<feature type="transmembrane region" description="Helical" evidence="1">
    <location>
        <begin position="305"/>
        <end position="324"/>
    </location>
</feature>
<proteinExistence type="predicted"/>
<dbReference type="AlphaFoldDB" id="A0A8S1WTR2"/>
<gene>
    <name evidence="2" type="ORF">PPENT_87.1.T1000013</name>
</gene>
<dbReference type="EMBL" id="CAJJDO010000100">
    <property type="protein sequence ID" value="CAD8191795.1"/>
    <property type="molecule type" value="Genomic_DNA"/>
</dbReference>
<comment type="caution">
    <text evidence="2">The sequence shown here is derived from an EMBL/GenBank/DDBJ whole genome shotgun (WGS) entry which is preliminary data.</text>
</comment>
<reference evidence="2" key="1">
    <citation type="submission" date="2021-01" db="EMBL/GenBank/DDBJ databases">
        <authorList>
            <consortium name="Genoscope - CEA"/>
            <person name="William W."/>
        </authorList>
    </citation>
    <scope>NUCLEOTIDE SEQUENCE</scope>
</reference>
<name>A0A8S1WTR2_9CILI</name>
<keyword evidence="1" id="KW-0812">Transmembrane</keyword>
<dbReference type="Proteomes" id="UP000689195">
    <property type="component" value="Unassembled WGS sequence"/>
</dbReference>
<evidence type="ECO:0000313" key="2">
    <source>
        <dbReference type="EMBL" id="CAD8191795.1"/>
    </source>
</evidence>